<dbReference type="InterPro" id="IPR016197">
    <property type="entry name" value="Chromo-like_dom_sf"/>
</dbReference>
<keyword evidence="5" id="KW-1185">Reference proteome</keyword>
<dbReference type="InterPro" id="IPR036875">
    <property type="entry name" value="Znf_CCHC_sf"/>
</dbReference>
<dbReference type="SMART" id="SM00298">
    <property type="entry name" value="CHROMO"/>
    <property type="match status" value="1"/>
</dbReference>
<dbReference type="InterPro" id="IPR000953">
    <property type="entry name" value="Chromo/chromo_shadow_dom"/>
</dbReference>
<dbReference type="GO" id="GO:0005694">
    <property type="term" value="C:chromosome"/>
    <property type="evidence" value="ECO:0007669"/>
    <property type="project" value="UniProtKB-ARBA"/>
</dbReference>
<evidence type="ECO:0000256" key="2">
    <source>
        <dbReference type="SAM" id="MobiDB-lite"/>
    </source>
</evidence>
<keyword evidence="1" id="KW-0862">Zinc</keyword>
<organism evidence="4 5">
    <name type="scientific">Daphnia sinensis</name>
    <dbReference type="NCBI Taxonomy" id="1820382"/>
    <lineage>
        <taxon>Eukaryota</taxon>
        <taxon>Metazoa</taxon>
        <taxon>Ecdysozoa</taxon>
        <taxon>Arthropoda</taxon>
        <taxon>Crustacea</taxon>
        <taxon>Branchiopoda</taxon>
        <taxon>Diplostraca</taxon>
        <taxon>Cladocera</taxon>
        <taxon>Anomopoda</taxon>
        <taxon>Daphniidae</taxon>
        <taxon>Daphnia</taxon>
        <taxon>Daphnia similis group</taxon>
    </lineage>
</organism>
<dbReference type="PROSITE" id="PS50158">
    <property type="entry name" value="ZF_CCHC"/>
    <property type="match status" value="1"/>
</dbReference>
<dbReference type="SMART" id="SM00343">
    <property type="entry name" value="ZnF_C2HC"/>
    <property type="match status" value="1"/>
</dbReference>
<name>A0AAD5L2S8_9CRUS</name>
<dbReference type="Gene3D" id="2.40.50.40">
    <property type="match status" value="1"/>
</dbReference>
<dbReference type="GO" id="GO:0008270">
    <property type="term" value="F:zinc ion binding"/>
    <property type="evidence" value="ECO:0007669"/>
    <property type="project" value="UniProtKB-KW"/>
</dbReference>
<sequence length="212" mass="23494">MPRNHQVREQYAEYEVEAVLDRQTVPSERRGTKVQYLLKFVGYPDPEWTDYVDCKNCISLIQKFRQTLRAAAVNDAGPAGDRGEVVMEGEASLFCEALLATEASPLGIGDPAEEAGQPYNEPPAVLPPAVVPPAVVPIQPPATSSIVAQTKKKKKRCKRSAENRLRHIQCLNCRERGHIKKDCPKRSKGPVNESTSTLSTRVRRSRTSSILS</sequence>
<protein>
    <recommendedName>
        <fullName evidence="3">CCHC-type domain-containing protein</fullName>
    </recommendedName>
</protein>
<comment type="caution">
    <text evidence="4">The sequence shown here is derived from an EMBL/GenBank/DDBJ whole genome shotgun (WGS) entry which is preliminary data.</text>
</comment>
<evidence type="ECO:0000313" key="5">
    <source>
        <dbReference type="Proteomes" id="UP000820818"/>
    </source>
</evidence>
<dbReference type="EMBL" id="WJBH02000001">
    <property type="protein sequence ID" value="KAI9563977.1"/>
    <property type="molecule type" value="Genomic_DNA"/>
</dbReference>
<dbReference type="Gene3D" id="4.10.60.10">
    <property type="entry name" value="Zinc finger, CCHC-type"/>
    <property type="match status" value="1"/>
</dbReference>
<dbReference type="InterPro" id="IPR001878">
    <property type="entry name" value="Znf_CCHC"/>
</dbReference>
<accession>A0AAD5L2S8</accession>
<keyword evidence="1" id="KW-0863">Zinc-finger</keyword>
<dbReference type="Pfam" id="PF00098">
    <property type="entry name" value="zf-CCHC"/>
    <property type="match status" value="1"/>
</dbReference>
<feature type="region of interest" description="Disordered" evidence="2">
    <location>
        <begin position="181"/>
        <end position="212"/>
    </location>
</feature>
<dbReference type="SUPFAM" id="SSF57756">
    <property type="entry name" value="Retrovirus zinc finger-like domains"/>
    <property type="match status" value="1"/>
</dbReference>
<dbReference type="GO" id="GO:0003676">
    <property type="term" value="F:nucleic acid binding"/>
    <property type="evidence" value="ECO:0007669"/>
    <property type="project" value="InterPro"/>
</dbReference>
<evidence type="ECO:0000313" key="4">
    <source>
        <dbReference type="EMBL" id="KAI9563977.1"/>
    </source>
</evidence>
<dbReference type="SUPFAM" id="SSF54160">
    <property type="entry name" value="Chromo domain-like"/>
    <property type="match status" value="1"/>
</dbReference>
<keyword evidence="1" id="KW-0479">Metal-binding</keyword>
<proteinExistence type="predicted"/>
<dbReference type="AlphaFoldDB" id="A0AAD5L2S8"/>
<evidence type="ECO:0000256" key="1">
    <source>
        <dbReference type="PROSITE-ProRule" id="PRU00047"/>
    </source>
</evidence>
<evidence type="ECO:0000259" key="3">
    <source>
        <dbReference type="PROSITE" id="PS50158"/>
    </source>
</evidence>
<dbReference type="Proteomes" id="UP000820818">
    <property type="component" value="Linkage Group LG1"/>
</dbReference>
<gene>
    <name evidence="4" type="ORF">GHT06_007715</name>
</gene>
<reference evidence="4 5" key="1">
    <citation type="submission" date="2022-05" db="EMBL/GenBank/DDBJ databases">
        <title>A multi-omics perspective on studying reproductive biology in Daphnia sinensis.</title>
        <authorList>
            <person name="Jia J."/>
        </authorList>
    </citation>
    <scope>NUCLEOTIDE SEQUENCE [LARGE SCALE GENOMIC DNA]</scope>
    <source>
        <strain evidence="4 5">WSL</strain>
    </source>
</reference>
<feature type="domain" description="CCHC-type" evidence="3">
    <location>
        <begin position="170"/>
        <end position="185"/>
    </location>
</feature>